<dbReference type="PANTHER" id="PTHR47481:SF31">
    <property type="entry name" value="OS01G0873500 PROTEIN"/>
    <property type="match status" value="1"/>
</dbReference>
<feature type="region of interest" description="Disordered" evidence="1">
    <location>
        <begin position="362"/>
        <end position="405"/>
    </location>
</feature>
<protein>
    <recommendedName>
        <fullName evidence="4">Reverse transcriptase Ty1/copia-type domain-containing protein</fullName>
    </recommendedName>
</protein>
<dbReference type="PANTHER" id="PTHR47481">
    <property type="match status" value="1"/>
</dbReference>
<reference evidence="2" key="1">
    <citation type="submission" date="2023-07" db="EMBL/GenBank/DDBJ databases">
        <title>A chromosome-level genome assembly of Lolium multiflorum.</title>
        <authorList>
            <person name="Chen Y."/>
            <person name="Copetti D."/>
            <person name="Kolliker R."/>
            <person name="Studer B."/>
        </authorList>
    </citation>
    <scope>NUCLEOTIDE SEQUENCE</scope>
    <source>
        <strain evidence="2">02402/16</strain>
        <tissue evidence="2">Leaf</tissue>
    </source>
</reference>
<evidence type="ECO:0000313" key="2">
    <source>
        <dbReference type="EMBL" id="KAK1649950.1"/>
    </source>
</evidence>
<dbReference type="Pfam" id="PF14223">
    <property type="entry name" value="Retrotran_gag_2"/>
    <property type="match status" value="1"/>
</dbReference>
<keyword evidence="3" id="KW-1185">Reference proteome</keyword>
<proteinExistence type="predicted"/>
<dbReference type="AlphaFoldDB" id="A0AAD8SFF9"/>
<name>A0AAD8SFF9_LOLMU</name>
<evidence type="ECO:0000256" key="1">
    <source>
        <dbReference type="SAM" id="MobiDB-lite"/>
    </source>
</evidence>
<gene>
    <name evidence="2" type="ORF">QYE76_067755</name>
</gene>
<organism evidence="2 3">
    <name type="scientific">Lolium multiflorum</name>
    <name type="common">Italian ryegrass</name>
    <name type="synonym">Lolium perenne subsp. multiflorum</name>
    <dbReference type="NCBI Taxonomy" id="4521"/>
    <lineage>
        <taxon>Eukaryota</taxon>
        <taxon>Viridiplantae</taxon>
        <taxon>Streptophyta</taxon>
        <taxon>Embryophyta</taxon>
        <taxon>Tracheophyta</taxon>
        <taxon>Spermatophyta</taxon>
        <taxon>Magnoliopsida</taxon>
        <taxon>Liliopsida</taxon>
        <taxon>Poales</taxon>
        <taxon>Poaceae</taxon>
        <taxon>BOP clade</taxon>
        <taxon>Pooideae</taxon>
        <taxon>Poodae</taxon>
        <taxon>Poeae</taxon>
        <taxon>Poeae Chloroplast Group 2 (Poeae type)</taxon>
        <taxon>Loliodinae</taxon>
        <taxon>Loliinae</taxon>
        <taxon>Lolium</taxon>
    </lineage>
</organism>
<evidence type="ECO:0000313" key="3">
    <source>
        <dbReference type="Proteomes" id="UP001231189"/>
    </source>
</evidence>
<evidence type="ECO:0008006" key="4">
    <source>
        <dbReference type="Google" id="ProtNLM"/>
    </source>
</evidence>
<sequence length="405" mass="44055">MSSPASSSSSTSAASLNIAISEKLTQDNFLLWQAQVLPKIRGAQLFGFLNGSSAQHEKTIKTKDNDGAEVTIPNPKHARWVAQDQTVLGFLVRNMAKEVLTQMVGLPTSVAVWKAVVEMFAAQSQSRVVHLRTKLNQCRKEDKTGHAYLDEIKGLSDEMATAGKPMDTVDVISYILAGLDNELEQPVMELLSMQRLVLVAMVAGDADIIRISIVIRSSAVISVVDMISAIKITVVGIEVAVAMAVAATHREIVRSEEDEVMKSVSTGEPTDIREALANPKWKAAMGEEYGFEKQPYLALGSIWHCPVVKAATIRLVLSLAVSLDWHLRQLDVKNTFLHGVLAEEVLLWVYFMGVPSIVPRSGKPGWPTDGDEACGPSGGPIVDPTEDVRPGSEPDPTDLWRNPDP</sequence>
<dbReference type="EMBL" id="JAUUTY010000004">
    <property type="protein sequence ID" value="KAK1649950.1"/>
    <property type="molecule type" value="Genomic_DNA"/>
</dbReference>
<accession>A0AAD8SFF9</accession>
<dbReference type="Proteomes" id="UP001231189">
    <property type="component" value="Unassembled WGS sequence"/>
</dbReference>
<comment type="caution">
    <text evidence="2">The sequence shown here is derived from an EMBL/GenBank/DDBJ whole genome shotgun (WGS) entry which is preliminary data.</text>
</comment>